<dbReference type="Proteomes" id="UP000054843">
    <property type="component" value="Unassembled WGS sequence"/>
</dbReference>
<dbReference type="AlphaFoldDB" id="A0A0V1MH90"/>
<sequence length="217" mass="24592">MSPKSRESSTNAHKTDCDHAFFRPRQHIHAQGKAHCWCGNTGRLSDAQKMILDGQAWSNITSRQRTQDQSSSPCIGCFMLHQEVENQLGKMLKAGQLCRQVIFRAIKAAGSLRRVNEVNRTDVEQIPRTDDTLKALVNANWFSTPDFASGESRHGEGRLRGNSVPDDNGNENWELVSRRRKCKKDIKICLKPQTQTNLQIKDTFDKLMQRGSILTVE</sequence>
<protein>
    <submittedName>
        <fullName evidence="2">Uncharacterized protein</fullName>
    </submittedName>
</protein>
<accession>A0A0V1MH90</accession>
<reference evidence="2 3" key="1">
    <citation type="submission" date="2015-01" db="EMBL/GenBank/DDBJ databases">
        <title>Evolution of Trichinella species and genotypes.</title>
        <authorList>
            <person name="Korhonen P.K."/>
            <person name="Edoardo P."/>
            <person name="Giuseppe L.R."/>
            <person name="Gasser R.B."/>
        </authorList>
    </citation>
    <scope>NUCLEOTIDE SEQUENCE [LARGE SCALE GENOMIC DNA]</scope>
    <source>
        <strain evidence="2">ISS1980</strain>
    </source>
</reference>
<feature type="region of interest" description="Disordered" evidence="1">
    <location>
        <begin position="148"/>
        <end position="171"/>
    </location>
</feature>
<evidence type="ECO:0000256" key="1">
    <source>
        <dbReference type="SAM" id="MobiDB-lite"/>
    </source>
</evidence>
<comment type="caution">
    <text evidence="2">The sequence shown here is derived from an EMBL/GenBank/DDBJ whole genome shotgun (WGS) entry which is preliminary data.</text>
</comment>
<evidence type="ECO:0000313" key="2">
    <source>
        <dbReference type="EMBL" id="KRZ70972.1"/>
    </source>
</evidence>
<keyword evidence="3" id="KW-1185">Reference proteome</keyword>
<gene>
    <name evidence="2" type="ORF">T10_1907</name>
</gene>
<proteinExistence type="predicted"/>
<organism evidence="2 3">
    <name type="scientific">Trichinella papuae</name>
    <dbReference type="NCBI Taxonomy" id="268474"/>
    <lineage>
        <taxon>Eukaryota</taxon>
        <taxon>Metazoa</taxon>
        <taxon>Ecdysozoa</taxon>
        <taxon>Nematoda</taxon>
        <taxon>Enoplea</taxon>
        <taxon>Dorylaimia</taxon>
        <taxon>Trichinellida</taxon>
        <taxon>Trichinellidae</taxon>
        <taxon>Trichinella</taxon>
    </lineage>
</organism>
<dbReference type="EMBL" id="JYDO01000104">
    <property type="protein sequence ID" value="KRZ70972.1"/>
    <property type="molecule type" value="Genomic_DNA"/>
</dbReference>
<name>A0A0V1MH90_9BILA</name>
<evidence type="ECO:0000313" key="3">
    <source>
        <dbReference type="Proteomes" id="UP000054843"/>
    </source>
</evidence>